<feature type="compositionally biased region" description="Acidic residues" evidence="1">
    <location>
        <begin position="61"/>
        <end position="77"/>
    </location>
</feature>
<feature type="region of interest" description="Disordered" evidence="1">
    <location>
        <begin position="26"/>
        <end position="104"/>
    </location>
</feature>
<evidence type="ECO:0000313" key="3">
    <source>
        <dbReference type="Proteomes" id="UP001056455"/>
    </source>
</evidence>
<dbReference type="Proteomes" id="UP001056455">
    <property type="component" value="Chromosome"/>
</dbReference>
<keyword evidence="3" id="KW-1185">Reference proteome</keyword>
<protein>
    <recommendedName>
        <fullName evidence="4">Lipoprotein</fullName>
    </recommendedName>
</protein>
<dbReference type="EMBL" id="CP099489">
    <property type="protein sequence ID" value="USQ81867.1"/>
    <property type="molecule type" value="Genomic_DNA"/>
</dbReference>
<evidence type="ECO:0008006" key="4">
    <source>
        <dbReference type="Google" id="ProtNLM"/>
    </source>
</evidence>
<reference evidence="2" key="1">
    <citation type="submission" date="2022-06" db="EMBL/GenBank/DDBJ databases">
        <title>Ornithinimicrobium HY1793.</title>
        <authorList>
            <person name="Huang Y."/>
        </authorList>
    </citation>
    <scope>NUCLEOTIDE SEQUENCE</scope>
    <source>
        <strain evidence="2">HY1793</strain>
    </source>
</reference>
<organism evidence="2 3">
    <name type="scientific">Ornithinimicrobium faecis</name>
    <dbReference type="NCBI Taxonomy" id="2934158"/>
    <lineage>
        <taxon>Bacteria</taxon>
        <taxon>Bacillati</taxon>
        <taxon>Actinomycetota</taxon>
        <taxon>Actinomycetes</taxon>
        <taxon>Micrococcales</taxon>
        <taxon>Ornithinimicrobiaceae</taxon>
        <taxon>Ornithinimicrobium</taxon>
    </lineage>
</organism>
<evidence type="ECO:0000313" key="2">
    <source>
        <dbReference type="EMBL" id="USQ81867.1"/>
    </source>
</evidence>
<gene>
    <name evidence="2" type="ORF">NF556_09565</name>
</gene>
<proteinExistence type="predicted"/>
<feature type="compositionally biased region" description="Low complexity" evidence="1">
    <location>
        <begin position="29"/>
        <end position="60"/>
    </location>
</feature>
<evidence type="ECO:0000256" key="1">
    <source>
        <dbReference type="SAM" id="MobiDB-lite"/>
    </source>
</evidence>
<sequence length="294" mass="30948">MGHKRITTILTAAVLAVTFSGCGNEPEPEVATPAAAVVEETSAAEPAEGAESTEAAPTTEDTTEDPTTEEPTTEESTTETSAPPTTEEAAPTTGEEPAPGGDELPTTVEEYAAAYLAAGMNGDQELLERMGTDEALQASVTWTERDWEWDGPTIREGESGIVFAEYLGEGPNGLSLKIDRAAAETGAEDAVLSGELGDAQPEMTPEEYADEVVRLWPLDGAVWTGRYVAEEVVETLAAQPADGIWERTDSTEDGGSMLVTYANAESGRTLVLTVDIAAVEARHDHAVIAADFKD</sequence>
<name>A0ABY4Z0G1_9MICO</name>
<feature type="compositionally biased region" description="Low complexity" evidence="1">
    <location>
        <begin position="78"/>
        <end position="103"/>
    </location>
</feature>
<dbReference type="PROSITE" id="PS51257">
    <property type="entry name" value="PROKAR_LIPOPROTEIN"/>
    <property type="match status" value="1"/>
</dbReference>
<accession>A0ABY4Z0G1</accession>
<dbReference type="RefSeq" id="WP_252595403.1">
    <property type="nucleotide sequence ID" value="NZ_CP099489.1"/>
</dbReference>